<evidence type="ECO:0000313" key="3">
    <source>
        <dbReference type="Proteomes" id="UP001231915"/>
    </source>
</evidence>
<accession>A0ABT7ENL7</accession>
<keyword evidence="3" id="KW-1185">Reference proteome</keyword>
<protein>
    <submittedName>
        <fullName evidence="2">Uncharacterized protein</fullName>
    </submittedName>
</protein>
<keyword evidence="1" id="KW-0732">Signal</keyword>
<dbReference type="RefSeq" id="WP_284137840.1">
    <property type="nucleotide sequence ID" value="NZ_JASJUT010000007.1"/>
</dbReference>
<feature type="signal peptide" evidence="1">
    <location>
        <begin position="1"/>
        <end position="21"/>
    </location>
</feature>
<comment type="caution">
    <text evidence="2">The sequence shown here is derived from an EMBL/GenBank/DDBJ whole genome shotgun (WGS) entry which is preliminary data.</text>
</comment>
<dbReference type="EMBL" id="JASJUT010000007">
    <property type="protein sequence ID" value="MDK2596646.1"/>
    <property type="molecule type" value="Genomic_DNA"/>
</dbReference>
<proteinExistence type="predicted"/>
<name>A0ABT7ENL7_9GAMM</name>
<evidence type="ECO:0000256" key="1">
    <source>
        <dbReference type="SAM" id="SignalP"/>
    </source>
</evidence>
<gene>
    <name evidence="2" type="ORF">QNM18_16475</name>
</gene>
<feature type="chain" id="PRO_5045133336" evidence="1">
    <location>
        <begin position="22"/>
        <end position="375"/>
    </location>
</feature>
<evidence type="ECO:0000313" key="2">
    <source>
        <dbReference type="EMBL" id="MDK2596646.1"/>
    </source>
</evidence>
<dbReference type="Proteomes" id="UP001231915">
    <property type="component" value="Unassembled WGS sequence"/>
</dbReference>
<organism evidence="2 3">
    <name type="scientific">Pseudoalteromonas obscura</name>
    <dbReference type="NCBI Taxonomy" id="3048491"/>
    <lineage>
        <taxon>Bacteria</taxon>
        <taxon>Pseudomonadati</taxon>
        <taxon>Pseudomonadota</taxon>
        <taxon>Gammaproteobacteria</taxon>
        <taxon>Alteromonadales</taxon>
        <taxon>Pseudoalteromonadaceae</taxon>
        <taxon>Pseudoalteromonas</taxon>
    </lineage>
</organism>
<reference evidence="2 3" key="1">
    <citation type="submission" date="2023-05" db="EMBL/GenBank/DDBJ databases">
        <title>Pseudoalteromonas ardens sp. nov., Pseudoalteromonas obscura sp. nov., and Pseudoalteromonas umbrosa sp. nov., isolated from the coral Montipora capitata.</title>
        <authorList>
            <person name="Thomas E.M."/>
            <person name="Smith E.M."/>
            <person name="Papke E."/>
            <person name="Shlafstein M.D."/>
            <person name="Oline D.K."/>
            <person name="Videau P."/>
            <person name="Saw J.H."/>
            <person name="Strangman W.K."/>
            <person name="Ushijima B."/>
        </authorList>
    </citation>
    <scope>NUCLEOTIDE SEQUENCE [LARGE SCALE GENOMIC DNA]</scope>
    <source>
        <strain evidence="2 3">P94</strain>
    </source>
</reference>
<sequence>MKFIKCLFLVSVTISSISIFSAPFEAHSHNEKHYSDDEAMAAQVANGAPESRFLGFNIEEINGEPHLSATVAAPKGLQYLYFDIEASPVGLLAYNETFPRTHSQTTLKATIPLFEALEKVQRSDFIEISLISMDSTPGYRLNSLRYNRQALLELLESGSDNQDYSLVVQQPIDKKGNEYGVLDSVIKYCMNHDSVRCDYSYLNHPNFDKDGPLQFALPFKGEFTLNAYINELKFREDLTSINQVLPTDFEVWLDNDLFGLGKDRSNAKAFLSNFFTLTHNKNAFTNQYQTKVQWNIPWQHATFQQGASYKRATHAIWSMNFAVQTNRYGSFQEAARQGVSRSEYLNANIIENINFSAFQGTADSLLKLSPMSVEF</sequence>